<evidence type="ECO:0000259" key="5">
    <source>
        <dbReference type="Pfam" id="PF13579"/>
    </source>
</evidence>
<dbReference type="RefSeq" id="WP_380637243.1">
    <property type="nucleotide sequence ID" value="NZ_JBHSQO010000015.1"/>
</dbReference>
<keyword evidence="2" id="KW-0808">Transferase</keyword>
<evidence type="ECO:0000256" key="3">
    <source>
        <dbReference type="SAM" id="MobiDB-lite"/>
    </source>
</evidence>
<evidence type="ECO:0000256" key="2">
    <source>
        <dbReference type="ARBA" id="ARBA00022679"/>
    </source>
</evidence>
<dbReference type="Proteomes" id="UP001596220">
    <property type="component" value="Unassembled WGS sequence"/>
</dbReference>
<feature type="region of interest" description="Disordered" evidence="3">
    <location>
        <begin position="381"/>
        <end position="400"/>
    </location>
</feature>
<dbReference type="InterPro" id="IPR001296">
    <property type="entry name" value="Glyco_trans_1"/>
</dbReference>
<proteinExistence type="predicted"/>
<dbReference type="SUPFAM" id="SSF53756">
    <property type="entry name" value="UDP-Glycosyltransferase/glycogen phosphorylase"/>
    <property type="match status" value="1"/>
</dbReference>
<dbReference type="Gene3D" id="3.40.50.2000">
    <property type="entry name" value="Glycogen Phosphorylase B"/>
    <property type="match status" value="2"/>
</dbReference>
<dbReference type="PANTHER" id="PTHR12526:SF635">
    <property type="entry name" value="GLYCOSYL TRANSFERASE GROUP 1"/>
    <property type="match status" value="1"/>
</dbReference>
<dbReference type="Pfam" id="PF00534">
    <property type="entry name" value="Glycos_transf_1"/>
    <property type="match status" value="1"/>
</dbReference>
<dbReference type="EMBL" id="JBHSQO010000015">
    <property type="protein sequence ID" value="MFC6091041.1"/>
    <property type="molecule type" value="Genomic_DNA"/>
</dbReference>
<gene>
    <name evidence="6" type="ORF">ACFP3R_17315</name>
</gene>
<keyword evidence="1" id="KW-0328">Glycosyltransferase</keyword>
<keyword evidence="7" id="KW-1185">Reference proteome</keyword>
<evidence type="ECO:0000256" key="1">
    <source>
        <dbReference type="ARBA" id="ARBA00022676"/>
    </source>
</evidence>
<sequence length="400" mass="42530">MKIAVVSVHASPLPVLMDQEEGGQDVHVADLAAALTEQGHDVTVHTRRDSVRPPEVVRAKPGYEVVHGPAGPPGPLPSDELPPHLDEFIRALRDRWQADPPDVVHAHSWTSGLAAVLAASGLGVPVVQTFHELGCLERKVRGRVIPAARVSTERLIAREASRVVATSSDEVLELVRMGVPRQHVAVVPPAVDVSRFTPDGPRLTRQLPHRLITFDDGAEEVVVALRGVRDTELVVVGGGPERVRALRELAREHDVADRVRLVGPVPRVARPALLRSADAVVCTTWGETASAPLEAMACGVPVVASAVAGLAETVVDGVTGVLVPPGEPNALARVLRPLLVDDARRDAYGTAAADRVEARYRTDRIAAEITRVYRDASGLEEAAEAAAQGPAEVRSGLQDA</sequence>
<evidence type="ECO:0000313" key="6">
    <source>
        <dbReference type="EMBL" id="MFC6091041.1"/>
    </source>
</evidence>
<accession>A0ABW1P693</accession>
<organism evidence="6 7">
    <name type="scientific">Saccharothrix lopnurensis</name>
    <dbReference type="NCBI Taxonomy" id="1670621"/>
    <lineage>
        <taxon>Bacteria</taxon>
        <taxon>Bacillati</taxon>
        <taxon>Actinomycetota</taxon>
        <taxon>Actinomycetes</taxon>
        <taxon>Pseudonocardiales</taxon>
        <taxon>Pseudonocardiaceae</taxon>
        <taxon>Saccharothrix</taxon>
    </lineage>
</organism>
<evidence type="ECO:0000259" key="4">
    <source>
        <dbReference type="Pfam" id="PF00534"/>
    </source>
</evidence>
<dbReference type="Pfam" id="PF13579">
    <property type="entry name" value="Glyco_trans_4_4"/>
    <property type="match status" value="1"/>
</dbReference>
<comment type="caution">
    <text evidence="6">The sequence shown here is derived from an EMBL/GenBank/DDBJ whole genome shotgun (WGS) entry which is preliminary data.</text>
</comment>
<protein>
    <submittedName>
        <fullName evidence="6">Glycosyltransferase</fullName>
    </submittedName>
</protein>
<dbReference type="InterPro" id="IPR028098">
    <property type="entry name" value="Glyco_trans_4-like_N"/>
</dbReference>
<dbReference type="PANTHER" id="PTHR12526">
    <property type="entry name" value="GLYCOSYLTRANSFERASE"/>
    <property type="match status" value="1"/>
</dbReference>
<name>A0ABW1P693_9PSEU</name>
<feature type="domain" description="Glycosyl transferase family 1" evidence="4">
    <location>
        <begin position="228"/>
        <end position="353"/>
    </location>
</feature>
<evidence type="ECO:0000313" key="7">
    <source>
        <dbReference type="Proteomes" id="UP001596220"/>
    </source>
</evidence>
<feature type="domain" description="Glycosyltransferase subfamily 4-like N-terminal" evidence="5">
    <location>
        <begin position="22"/>
        <end position="189"/>
    </location>
</feature>
<reference evidence="7" key="1">
    <citation type="journal article" date="2019" name="Int. J. Syst. Evol. Microbiol.">
        <title>The Global Catalogue of Microorganisms (GCM) 10K type strain sequencing project: providing services to taxonomists for standard genome sequencing and annotation.</title>
        <authorList>
            <consortium name="The Broad Institute Genomics Platform"/>
            <consortium name="The Broad Institute Genome Sequencing Center for Infectious Disease"/>
            <person name="Wu L."/>
            <person name="Ma J."/>
        </authorList>
    </citation>
    <scope>NUCLEOTIDE SEQUENCE [LARGE SCALE GENOMIC DNA]</scope>
    <source>
        <strain evidence="7">CGMCC 4.7246</strain>
    </source>
</reference>